<comment type="caution">
    <text evidence="3">The sequence shown here is derived from an EMBL/GenBank/DDBJ whole genome shotgun (WGS) entry which is preliminary data.</text>
</comment>
<dbReference type="InterPro" id="IPR007345">
    <property type="entry name" value="Polysacch_pyruvyl_Trfase"/>
</dbReference>
<proteinExistence type="predicted"/>
<feature type="domain" description="Polysaccharide pyruvyl transferase" evidence="2">
    <location>
        <begin position="14"/>
        <end position="230"/>
    </location>
</feature>
<dbReference type="GO" id="GO:0016757">
    <property type="term" value="F:glycosyltransferase activity"/>
    <property type="evidence" value="ECO:0007669"/>
    <property type="project" value="UniProtKB-KW"/>
</dbReference>
<keyword evidence="1" id="KW-0175">Coiled coil</keyword>
<dbReference type="Pfam" id="PF04230">
    <property type="entry name" value="PS_pyruv_trans"/>
    <property type="match status" value="1"/>
</dbReference>
<accession>A0ABU5HB08</accession>
<evidence type="ECO:0000313" key="4">
    <source>
        <dbReference type="Proteomes" id="UP001291309"/>
    </source>
</evidence>
<evidence type="ECO:0000259" key="2">
    <source>
        <dbReference type="Pfam" id="PF04230"/>
    </source>
</evidence>
<name>A0ABU5HB08_9BACT</name>
<protein>
    <submittedName>
        <fullName evidence="3">Polysaccharide pyruvyl transferase family protein</fullName>
        <ecNumber evidence="3">2.4.-.-</ecNumber>
    </submittedName>
</protein>
<evidence type="ECO:0000256" key="1">
    <source>
        <dbReference type="SAM" id="Coils"/>
    </source>
</evidence>
<keyword evidence="3" id="KW-0808">Transferase</keyword>
<reference evidence="3 4" key="1">
    <citation type="submission" date="2023-12" db="EMBL/GenBank/DDBJ databases">
        <title>the genome sequence of Hyalangium sp. s54d21.</title>
        <authorList>
            <person name="Zhang X."/>
        </authorList>
    </citation>
    <scope>NUCLEOTIDE SEQUENCE [LARGE SCALE GENOMIC DNA]</scope>
    <source>
        <strain evidence="4">s54d21</strain>
    </source>
</reference>
<keyword evidence="4" id="KW-1185">Reference proteome</keyword>
<keyword evidence="3" id="KW-0328">Glycosyltransferase</keyword>
<sequence>MIKFGLSCYRNTRNLGDEIQSLAARQFLPRVDHFIDRDFLADFVPGDEQPVALILNGWFAHRAENWPPVESIIPLPVSMHLSSFRGWGPAGISAEQFFLHPSAREYLEKWGPVGARDLHTLQLLKKAEVPAYFSGCLTLTLKRKPEAVREDFIAAVDLPAEIVEALRKRTDRPILTLTHDDTVTADVSERFTKAERLLDAYQRAHCVVTTRLHCALPCLAFETPVLLLDQSPDQTRFAGLHQLLRHSSPEAFLEGKGFPFDLQNPEPNDLDYLKLRNELTSRVEQFISDVSSERITPEALSDGGSLLARYNTLWAFYTELRKLREVTSAELEKARNEVQEQARTIERLTRELEAARAR</sequence>
<feature type="coiled-coil region" evidence="1">
    <location>
        <begin position="317"/>
        <end position="358"/>
    </location>
</feature>
<dbReference type="EC" id="2.4.-.-" evidence="3"/>
<organism evidence="3 4">
    <name type="scientific">Hyalangium rubrum</name>
    <dbReference type="NCBI Taxonomy" id="3103134"/>
    <lineage>
        <taxon>Bacteria</taxon>
        <taxon>Pseudomonadati</taxon>
        <taxon>Myxococcota</taxon>
        <taxon>Myxococcia</taxon>
        <taxon>Myxococcales</taxon>
        <taxon>Cystobacterineae</taxon>
        <taxon>Archangiaceae</taxon>
        <taxon>Hyalangium</taxon>
    </lineage>
</organism>
<evidence type="ECO:0000313" key="3">
    <source>
        <dbReference type="EMBL" id="MDY7230446.1"/>
    </source>
</evidence>
<dbReference type="EMBL" id="JAXIVS010000011">
    <property type="protein sequence ID" value="MDY7230446.1"/>
    <property type="molecule type" value="Genomic_DNA"/>
</dbReference>
<dbReference type="Proteomes" id="UP001291309">
    <property type="component" value="Unassembled WGS sequence"/>
</dbReference>
<gene>
    <name evidence="3" type="ORF">SYV04_28885</name>
</gene>
<dbReference type="RefSeq" id="WP_321549168.1">
    <property type="nucleotide sequence ID" value="NZ_JAXIVS010000011.1"/>
</dbReference>